<accession>A0A838ZLU0</accession>
<reference evidence="1 2" key="1">
    <citation type="submission" date="2020-07" db="EMBL/GenBank/DDBJ databases">
        <title>Moheibacter lacus sp. nov., a member of the family Flavobacteriaceae isolated from freshwater lake sediment.</title>
        <authorList>
            <person name="Liu Y."/>
        </authorList>
    </citation>
    <scope>NUCLEOTIDE SEQUENCE [LARGE SCALE GENOMIC DNA]</scope>
    <source>
        <strain evidence="1 2">BDHS18</strain>
    </source>
</reference>
<keyword evidence="2" id="KW-1185">Reference proteome</keyword>
<gene>
    <name evidence="1" type="ORF">HU137_06720</name>
</gene>
<evidence type="ECO:0000313" key="2">
    <source>
        <dbReference type="Proteomes" id="UP000552241"/>
    </source>
</evidence>
<evidence type="ECO:0008006" key="3">
    <source>
        <dbReference type="Google" id="ProtNLM"/>
    </source>
</evidence>
<comment type="caution">
    <text evidence="1">The sequence shown here is derived from an EMBL/GenBank/DDBJ whole genome shotgun (WGS) entry which is preliminary data.</text>
</comment>
<sequence length="103" mass="12298">MNKIPAYNALHTGKVQLKENFQIEFEFTSASLANEFDLEKDNLMRFLREKLNNHLIEFQTKIIEDFTKKYVKTNQDKFKDMVDQNPILLKMKDEFGLDYNSNE</sequence>
<organism evidence="1 2">
    <name type="scientific">Moheibacter lacus</name>
    <dbReference type="NCBI Taxonomy" id="2745851"/>
    <lineage>
        <taxon>Bacteria</taxon>
        <taxon>Pseudomonadati</taxon>
        <taxon>Bacteroidota</taxon>
        <taxon>Flavobacteriia</taxon>
        <taxon>Flavobacteriales</taxon>
        <taxon>Weeksellaceae</taxon>
        <taxon>Moheibacter</taxon>
    </lineage>
</organism>
<evidence type="ECO:0000313" key="1">
    <source>
        <dbReference type="EMBL" id="MBA5629464.1"/>
    </source>
</evidence>
<dbReference type="EMBL" id="JACDZE010000001">
    <property type="protein sequence ID" value="MBA5629464.1"/>
    <property type="molecule type" value="Genomic_DNA"/>
</dbReference>
<protein>
    <recommendedName>
        <fullName evidence="3">DNA polymerase-3 subunit gamma/tau</fullName>
    </recommendedName>
</protein>
<proteinExistence type="predicted"/>
<dbReference type="RefSeq" id="WP_182043017.1">
    <property type="nucleotide sequence ID" value="NZ_JACDZE010000001.1"/>
</dbReference>
<name>A0A838ZLU0_9FLAO</name>
<dbReference type="Proteomes" id="UP000552241">
    <property type="component" value="Unassembled WGS sequence"/>
</dbReference>
<dbReference type="AlphaFoldDB" id="A0A838ZLU0"/>